<dbReference type="GO" id="GO:0008171">
    <property type="term" value="F:O-methyltransferase activity"/>
    <property type="evidence" value="ECO:0007669"/>
    <property type="project" value="TreeGrafter"/>
</dbReference>
<comment type="caution">
    <text evidence="3">The sequence shown here is derived from an EMBL/GenBank/DDBJ whole genome shotgun (WGS) entry which is preliminary data.</text>
</comment>
<dbReference type="Proteomes" id="UP001162889">
    <property type="component" value="Unassembled WGS sequence"/>
</dbReference>
<keyword evidence="6" id="KW-1185">Reference proteome</keyword>
<evidence type="ECO:0000259" key="2">
    <source>
        <dbReference type="Pfam" id="PF05050"/>
    </source>
</evidence>
<dbReference type="NCBIfam" id="TIGR01444">
    <property type="entry name" value="fkbM_fam"/>
    <property type="match status" value="1"/>
</dbReference>
<dbReference type="InterPro" id="IPR053188">
    <property type="entry name" value="FkbM_Methyltransferase"/>
</dbReference>
<feature type="coiled-coil region" evidence="1">
    <location>
        <begin position="285"/>
        <end position="354"/>
    </location>
</feature>
<dbReference type="RefSeq" id="WP_217941103.1">
    <property type="nucleotide sequence ID" value="NZ_JAHTGR010000002.1"/>
</dbReference>
<proteinExistence type="predicted"/>
<dbReference type="GO" id="GO:0032259">
    <property type="term" value="P:methylation"/>
    <property type="evidence" value="ECO:0007669"/>
    <property type="project" value="UniProtKB-KW"/>
</dbReference>
<accession>A0AA41H8W1</accession>
<reference evidence="3" key="1">
    <citation type="submission" date="2021-07" db="EMBL/GenBank/DDBJ databases">
        <title>Characterization of violacein-producing bacteria and related species.</title>
        <authorList>
            <person name="Wilson H.S."/>
            <person name="De Leon M.E."/>
        </authorList>
    </citation>
    <scope>NUCLEOTIDE SEQUENCE</scope>
    <source>
        <strain evidence="3">HSC-15S17</strain>
    </source>
</reference>
<name>A0AA41H8W1_9BURK</name>
<keyword evidence="3" id="KW-0489">Methyltransferase</keyword>
<dbReference type="Proteomes" id="UP001155901">
    <property type="component" value="Unassembled WGS sequence"/>
</dbReference>
<keyword evidence="1" id="KW-0175">Coiled coil</keyword>
<dbReference type="PANTHER" id="PTHR36973">
    <property type="entry name" value="SLL1456 PROTEIN-RELATED"/>
    <property type="match status" value="1"/>
</dbReference>
<feature type="domain" description="Methyltransferase FkbM" evidence="2">
    <location>
        <begin position="29"/>
        <end position="192"/>
    </location>
</feature>
<evidence type="ECO:0000256" key="1">
    <source>
        <dbReference type="SAM" id="Coils"/>
    </source>
</evidence>
<organism evidence="3 5">
    <name type="scientific">Duganella violaceipulchra</name>
    <dbReference type="NCBI Taxonomy" id="2849652"/>
    <lineage>
        <taxon>Bacteria</taxon>
        <taxon>Pseudomonadati</taxon>
        <taxon>Pseudomonadota</taxon>
        <taxon>Betaproteobacteria</taxon>
        <taxon>Burkholderiales</taxon>
        <taxon>Oxalobacteraceae</taxon>
        <taxon>Telluria group</taxon>
        <taxon>Duganella</taxon>
    </lineage>
</organism>
<keyword evidence="3" id="KW-0808">Transferase</keyword>
<dbReference type="EMBL" id="JALJZU010000016">
    <property type="protein sequence ID" value="MCP2012267.1"/>
    <property type="molecule type" value="Genomic_DNA"/>
</dbReference>
<evidence type="ECO:0000313" key="5">
    <source>
        <dbReference type="Proteomes" id="UP001155901"/>
    </source>
</evidence>
<evidence type="ECO:0000313" key="3">
    <source>
        <dbReference type="EMBL" id="MBV6320432.1"/>
    </source>
</evidence>
<dbReference type="InterPro" id="IPR006342">
    <property type="entry name" value="FkbM_mtfrase"/>
</dbReference>
<evidence type="ECO:0000313" key="6">
    <source>
        <dbReference type="Proteomes" id="UP001162889"/>
    </source>
</evidence>
<reference evidence="4" key="2">
    <citation type="submission" date="2022-03" db="EMBL/GenBank/DDBJ databases">
        <title>Genome Encyclopedia of Bacteria and Archaea VI: Functional Genomics of Type Strains.</title>
        <authorList>
            <person name="Whitman W."/>
        </authorList>
    </citation>
    <scope>NUCLEOTIDE SEQUENCE</scope>
    <source>
        <strain evidence="4">HSC-15S17</strain>
    </source>
</reference>
<protein>
    <submittedName>
        <fullName evidence="3">FkbM family methyltransferase</fullName>
    </submittedName>
</protein>
<dbReference type="Pfam" id="PF05050">
    <property type="entry name" value="Methyltransf_21"/>
    <property type="match status" value="1"/>
</dbReference>
<dbReference type="EMBL" id="JAHTGR010000002">
    <property type="protein sequence ID" value="MBV6320432.1"/>
    <property type="molecule type" value="Genomic_DNA"/>
</dbReference>
<dbReference type="AlphaFoldDB" id="A0AA41H8W1"/>
<sequence>MSFISYAQNYEDVLLWRALQDVPAGFYIDVGANDPELHSVTKAFYDQGWSGINVEPMPSYGPAFRAQRPRDINLNVAAGADSGSITLFDVPDVNGWASTDSGVAAAHRAHGHQVVEHTVPLLTLAEICRQHVRGEVHFLKIDVEGFEGDVLRGMDFTLCRPWIVVVEAIMPNSRDSNHGDWEALVTGHGYQYAWFDGLNRYYVADEHAGLAARLQLQPNVFDDFITHHLDKAWRRGKDLDQQVESTWQLARNADARSSALEQDVTRAVRRGAELEQAVAREAGHAAALAQDVARAGQRAQQLEQAVQRGAERADQLTQQVLQARQQLQQRQDQVLQLQAELRQSETAARQLENNLHQTAEWGAQLEQRLLAVYASRSWRLTAPLRALTRRGDNSLPRRAGRAAHAAVHRGVRWLSARQALRRVLIPLISRSPLLSSTLIRSLEALKQRDPAAGAADVPHLLRELPLSARKVLADLRRAQHTNEH</sequence>
<evidence type="ECO:0000313" key="4">
    <source>
        <dbReference type="EMBL" id="MCP2012267.1"/>
    </source>
</evidence>
<dbReference type="PANTHER" id="PTHR36973:SF4">
    <property type="entry name" value="NODULATION PROTEIN"/>
    <property type="match status" value="1"/>
</dbReference>
<gene>
    <name evidence="3" type="ORF">KVP70_05745</name>
    <name evidence="4" type="ORF">L1274_006027</name>
</gene>